<evidence type="ECO:0000313" key="2">
    <source>
        <dbReference type="Proteomes" id="UP001732700"/>
    </source>
</evidence>
<name>A0ACD5WMX5_AVESA</name>
<dbReference type="EnsemblPlants" id="AVESA.00010b.r2.4AG0650030.1">
    <property type="protein sequence ID" value="AVESA.00010b.r2.4AG0650030.1.CDS"/>
    <property type="gene ID" value="AVESA.00010b.r2.4AG0650030"/>
</dbReference>
<evidence type="ECO:0000313" key="1">
    <source>
        <dbReference type="EnsemblPlants" id="AVESA.00010b.r2.4AG0650030.1.CDS"/>
    </source>
</evidence>
<reference evidence="1" key="1">
    <citation type="submission" date="2021-05" db="EMBL/GenBank/DDBJ databases">
        <authorList>
            <person name="Scholz U."/>
            <person name="Mascher M."/>
            <person name="Fiebig A."/>
        </authorList>
    </citation>
    <scope>NUCLEOTIDE SEQUENCE [LARGE SCALE GENOMIC DNA]</scope>
</reference>
<organism evidence="1 2">
    <name type="scientific">Avena sativa</name>
    <name type="common">Oat</name>
    <dbReference type="NCBI Taxonomy" id="4498"/>
    <lineage>
        <taxon>Eukaryota</taxon>
        <taxon>Viridiplantae</taxon>
        <taxon>Streptophyta</taxon>
        <taxon>Embryophyta</taxon>
        <taxon>Tracheophyta</taxon>
        <taxon>Spermatophyta</taxon>
        <taxon>Magnoliopsida</taxon>
        <taxon>Liliopsida</taxon>
        <taxon>Poales</taxon>
        <taxon>Poaceae</taxon>
        <taxon>BOP clade</taxon>
        <taxon>Pooideae</taxon>
        <taxon>Poodae</taxon>
        <taxon>Poeae</taxon>
        <taxon>Poeae Chloroplast Group 1 (Aveneae type)</taxon>
        <taxon>Aveninae</taxon>
        <taxon>Avena</taxon>
    </lineage>
</organism>
<reference evidence="1" key="2">
    <citation type="submission" date="2025-09" db="UniProtKB">
        <authorList>
            <consortium name="EnsemblPlants"/>
        </authorList>
    </citation>
    <scope>IDENTIFICATION</scope>
</reference>
<dbReference type="Proteomes" id="UP001732700">
    <property type="component" value="Chromosome 4A"/>
</dbReference>
<proteinExistence type="predicted"/>
<accession>A0ACD5WMX5</accession>
<keyword evidence="2" id="KW-1185">Reference proteome</keyword>
<protein>
    <submittedName>
        <fullName evidence="1">Uncharacterized protein</fullName>
    </submittedName>
</protein>
<sequence>MATSPRHLLFEPYKPLSNPLPSPFRRPPRRVIILDSARFRSGSAILPKVPGYPARPRGGRSMRGRVGLRGVGITTTASFTCRYLATLTTIKKNRGLTRSRKKILKNPQRKYRIKHEKKVTAQLLKGRMENPSGPSPPILPATMDFADWSSLPADLINRIADCFLVNSDLDYYMDFRAVCQSWRSATNDPKITSDLRFRPRHWVIVDKVYASKTYLLANTATGRFLRKELPLLHGYYIAVSTRDGLFVLVDNKSYQTVSVLNPLTGYMVRFVAPMPDEFVKSATLVPGSSPTLLLLCNKMVDAPDGSLRDAPRKVYMADPSSESLAVYEDRNACPLMRLSVRGIYTNGELGLGSPFPGAVAEGMFHLMKYFNADPTELPDDEDTEMSEDEAIRNFLIGYDNRTYLLQSAGEILIIIKRKDGLEILKMDTDRYVVENVKNIGNRAIFLGGYCKCMSVNTDKFPSVDANCIYYTKSLDYSSDIPMHKYNILRGTEVRISKDVTDGSGPCTIIQLLSARLNDL</sequence>